<reference evidence="3 4" key="1">
    <citation type="submission" date="2014-08" db="EMBL/GenBank/DDBJ databases">
        <title>Genomic and Phenotypic Diversity of Colwellia psychrerythraea strains from Disparate Marine Basins.</title>
        <authorList>
            <person name="Techtmann S.M."/>
            <person name="Stelling S.C."/>
            <person name="Utturkar S.M."/>
            <person name="Alshibli N."/>
            <person name="Harris A."/>
            <person name="Brown S.D."/>
            <person name="Hazen T.C."/>
        </authorList>
    </citation>
    <scope>NUCLEOTIDE SEQUENCE [LARGE SCALE GENOMIC DNA]</scope>
    <source>
        <strain evidence="3 4">ND2E</strain>
    </source>
</reference>
<feature type="signal peptide" evidence="2">
    <location>
        <begin position="1"/>
        <end position="19"/>
    </location>
</feature>
<comment type="caution">
    <text evidence="3">The sequence shown here is derived from an EMBL/GenBank/DDBJ whole genome shotgun (WGS) entry which is preliminary data.</text>
</comment>
<proteinExistence type="inferred from homology"/>
<dbReference type="RefSeq" id="WP_033092350.1">
    <property type="nucleotide sequence ID" value="NZ_JQED01000005.1"/>
</dbReference>
<dbReference type="PANTHER" id="PTHR30203">
    <property type="entry name" value="OUTER MEMBRANE CATION EFFLUX PROTEIN"/>
    <property type="match status" value="1"/>
</dbReference>
<keyword evidence="2" id="KW-1134">Transmembrane beta strand</keyword>
<sequence length="468" mass="52452" precursor="true">MTRRFRLLFPLLSSLFLLACNSNSEVDEKLKDLPLPHNWQDSSQSLTVKHNWLSELDNLQAHQLVEKALTSNQQFAMQAYSLEIAKQQLIISGSQLWPELDLAFRSGRNKDNQTDSYSNSNSVNVNLSYEVDIWGKLSDADRITNYNYLAQKATFEQYKQQLVVNVLTTWFRVIEAEKLLTLYRSRVANSQQNLAIIEAGYHSGLSPALDVYLTRNDLNNELTRVSEQETEKTKLIRQLERLIGEYPKGELLVNANLPLLTTDIPVGLPSELISRKPELKASWYQLLSQDAGLAYAHKQRFPSIVLSGSVGDSNSDIGDLLSSSSLAWSLLGSVSAPIFNAGRLKANEEKARIELKQGEQLYLDTLYNAFSDVENAITTEKNLKNSYYTMLAAQENAKIASTLSFEQYQSGLVTYTTVLDAQNRSFEAQSTLIKIKNQLIANRINLHLSLGGDFSTPSLASSPAPKAE</sequence>
<dbReference type="AlphaFoldDB" id="A0A099KXK0"/>
<comment type="subcellular location">
    <subcellularLocation>
        <location evidence="2">Cell outer membrane</location>
        <topology evidence="2">Lipid-anchor</topology>
    </subcellularLocation>
</comment>
<protein>
    <submittedName>
        <fullName evidence="3">RND efflux system, outer membrane lipoprotein, NodT family</fullName>
    </submittedName>
</protein>
<gene>
    <name evidence="3" type="ORF">ND2E_1572</name>
</gene>
<dbReference type="SUPFAM" id="SSF56954">
    <property type="entry name" value="Outer membrane efflux proteins (OEP)"/>
    <property type="match status" value="1"/>
</dbReference>
<evidence type="ECO:0000313" key="3">
    <source>
        <dbReference type="EMBL" id="KGJ94383.1"/>
    </source>
</evidence>
<dbReference type="GO" id="GO:0009279">
    <property type="term" value="C:cell outer membrane"/>
    <property type="evidence" value="ECO:0007669"/>
    <property type="project" value="UniProtKB-SubCell"/>
</dbReference>
<dbReference type="EMBL" id="JQED01000005">
    <property type="protein sequence ID" value="KGJ94383.1"/>
    <property type="molecule type" value="Genomic_DNA"/>
</dbReference>
<dbReference type="OrthoDB" id="9770517at2"/>
<dbReference type="Pfam" id="PF02321">
    <property type="entry name" value="OEP"/>
    <property type="match status" value="2"/>
</dbReference>
<organism evidence="3 4">
    <name type="scientific">Colwellia psychrerythraea</name>
    <name type="common">Vibrio psychroerythus</name>
    <dbReference type="NCBI Taxonomy" id="28229"/>
    <lineage>
        <taxon>Bacteria</taxon>
        <taxon>Pseudomonadati</taxon>
        <taxon>Pseudomonadota</taxon>
        <taxon>Gammaproteobacteria</taxon>
        <taxon>Alteromonadales</taxon>
        <taxon>Colwelliaceae</taxon>
        <taxon>Colwellia</taxon>
    </lineage>
</organism>
<evidence type="ECO:0000256" key="1">
    <source>
        <dbReference type="ARBA" id="ARBA00007613"/>
    </source>
</evidence>
<dbReference type="NCBIfam" id="TIGR01845">
    <property type="entry name" value="outer_NodT"/>
    <property type="match status" value="1"/>
</dbReference>
<name>A0A099KXK0_COLPS</name>
<evidence type="ECO:0000313" key="4">
    <source>
        <dbReference type="Proteomes" id="UP000029843"/>
    </source>
</evidence>
<dbReference type="Gene3D" id="1.20.1600.10">
    <property type="entry name" value="Outer membrane efflux proteins (OEP)"/>
    <property type="match status" value="1"/>
</dbReference>
<dbReference type="InterPro" id="IPR003423">
    <property type="entry name" value="OMP_efflux"/>
</dbReference>
<keyword evidence="2" id="KW-0732">Signal</keyword>
<dbReference type="InterPro" id="IPR010131">
    <property type="entry name" value="MdtP/NodT-like"/>
</dbReference>
<evidence type="ECO:0000256" key="2">
    <source>
        <dbReference type="RuleBase" id="RU362097"/>
    </source>
</evidence>
<dbReference type="Gene3D" id="2.20.200.10">
    <property type="entry name" value="Outer membrane efflux proteins (OEP)"/>
    <property type="match status" value="1"/>
</dbReference>
<dbReference type="PROSITE" id="PS51257">
    <property type="entry name" value="PROKAR_LIPOPROTEIN"/>
    <property type="match status" value="1"/>
</dbReference>
<accession>A0A099KXK0</accession>
<comment type="similarity">
    <text evidence="1 2">Belongs to the outer membrane factor (OMF) (TC 1.B.17) family.</text>
</comment>
<feature type="chain" id="PRO_5001433603" evidence="2">
    <location>
        <begin position="20"/>
        <end position="468"/>
    </location>
</feature>
<keyword evidence="2" id="KW-0564">Palmitate</keyword>
<dbReference type="PATRIC" id="fig|28229.4.peg.576"/>
<keyword evidence="2 3" id="KW-0449">Lipoprotein</keyword>
<keyword evidence="2" id="KW-0472">Membrane</keyword>
<dbReference type="Proteomes" id="UP000029843">
    <property type="component" value="Unassembled WGS sequence"/>
</dbReference>
<keyword evidence="2" id="KW-0812">Transmembrane</keyword>
<dbReference type="GO" id="GO:0015562">
    <property type="term" value="F:efflux transmembrane transporter activity"/>
    <property type="evidence" value="ECO:0007669"/>
    <property type="project" value="InterPro"/>
</dbReference>